<feature type="transmembrane region" description="Helical" evidence="1">
    <location>
        <begin position="235"/>
        <end position="255"/>
    </location>
</feature>
<keyword evidence="1" id="KW-1133">Transmembrane helix</keyword>
<comment type="caution">
    <text evidence="2">The sequence shown here is derived from an EMBL/GenBank/DDBJ whole genome shotgun (WGS) entry which is preliminary data.</text>
</comment>
<feature type="transmembrane region" description="Helical" evidence="1">
    <location>
        <begin position="212"/>
        <end position="229"/>
    </location>
</feature>
<reference evidence="2 3" key="1">
    <citation type="submission" date="2019-02" db="EMBL/GenBank/DDBJ databases">
        <title>Haloarcula mannanilyticum sp. nov., a mannan degrading haloarchaeon isolated from commercial salt.</title>
        <authorList>
            <person name="Enomoto S."/>
            <person name="Shimane Y."/>
            <person name="Kamekura M."/>
            <person name="Ito T."/>
            <person name="Moriya O."/>
            <person name="Ihara K."/>
            <person name="Takahashi-Ando N."/>
            <person name="Fukushima Y."/>
            <person name="Yoshida Y."/>
            <person name="Usama R."/>
            <person name="Takai K."/>
            <person name="Minegishi H."/>
        </authorList>
    </citation>
    <scope>NUCLEOTIDE SEQUENCE [LARGE SCALE GENOMIC DNA]</scope>
    <source>
        <strain evidence="2 3">MD130-1</strain>
    </source>
</reference>
<feature type="transmembrane region" description="Helical" evidence="1">
    <location>
        <begin position="378"/>
        <end position="405"/>
    </location>
</feature>
<feature type="transmembrane region" description="Helical" evidence="1">
    <location>
        <begin position="50"/>
        <end position="74"/>
    </location>
</feature>
<feature type="transmembrane region" description="Helical" evidence="1">
    <location>
        <begin position="285"/>
        <end position="304"/>
    </location>
</feature>
<protein>
    <recommendedName>
        <fullName evidence="4">Transmembrane protein</fullName>
    </recommendedName>
</protein>
<accession>A0A4C2EKZ9</accession>
<proteinExistence type="predicted"/>
<feature type="transmembrane region" description="Helical" evidence="1">
    <location>
        <begin position="414"/>
        <end position="431"/>
    </location>
</feature>
<gene>
    <name evidence="2" type="ORF">Harman_31460</name>
</gene>
<feature type="transmembrane region" description="Helical" evidence="1">
    <location>
        <begin position="12"/>
        <end position="30"/>
    </location>
</feature>
<evidence type="ECO:0008006" key="4">
    <source>
        <dbReference type="Google" id="ProtNLM"/>
    </source>
</evidence>
<sequence>MAFQILGPVAGVKSGYVFLGLLFAIVIYRYSQTEGEEVGHSSYTVQSSELGKVVFGGVLLAIAAVAQADALLPFGAPTMRTVSLLVVLPIGYILLAVQIRQRAPTGWLISQLVALFALDPLTKYQSTNFYFGRGDIPKHVYYTDLITSSGTWRSLPETTMYQYFPGHQTLLGAVSFLTGFSSYDSLVITGILTYLVVICAAYLLARLFFPDRILSICILFGVTVLGPIHRYSVYFYPQAVAVALGLIVILGAYRYSTFEPTSYLVHTVLTIPIVVALWFTHHFTVVLFAPILAGLLTVPILANRGFGFEGVIRPQLLPIVAWVGGSVAYWLVGSVFISTLISALTRVVSFMQVTGDASGGDPVQTLGRSLPEPSITEAVISLFSVSGIYNVFLVCLLSLGVLVLFRNHNLYRRAAGIVTVGVLGSIFMIRIPLEIHGIQRIQLPLSLFVAFIIGSSLYWLVSNPNTSLKRIAPGLLVVAVLATAGPAVAADDLYGLHSGPDLWEKQSLPETQKEFSAAEMESFQQSATYLKEQETSVATDWNSAIGLSRYGAGSGSFVVADDRIRTEQDLLLYRQRWTTHSVRYVPSRIDFRTLLVSDDWMRGSVRSENKVYTTGEIGMLADRENATYLDRQ</sequence>
<dbReference type="Proteomes" id="UP000304382">
    <property type="component" value="Unassembled WGS sequence"/>
</dbReference>
<dbReference type="AlphaFoldDB" id="A0A4C2EKZ9"/>
<feature type="transmembrane region" description="Helical" evidence="1">
    <location>
        <begin position="262"/>
        <end position="279"/>
    </location>
</feature>
<evidence type="ECO:0000313" key="3">
    <source>
        <dbReference type="Proteomes" id="UP000304382"/>
    </source>
</evidence>
<dbReference type="EMBL" id="BIXZ01000006">
    <property type="protein sequence ID" value="GCF15211.1"/>
    <property type="molecule type" value="Genomic_DNA"/>
</dbReference>
<feature type="transmembrane region" description="Helical" evidence="1">
    <location>
        <begin position="186"/>
        <end position="205"/>
    </location>
</feature>
<organism evidence="2 3">
    <name type="scientific">Haloarcula mannanilytica</name>
    <dbReference type="NCBI Taxonomy" id="2509225"/>
    <lineage>
        <taxon>Archaea</taxon>
        <taxon>Methanobacteriati</taxon>
        <taxon>Methanobacteriota</taxon>
        <taxon>Stenosarchaea group</taxon>
        <taxon>Halobacteria</taxon>
        <taxon>Halobacteriales</taxon>
        <taxon>Haloarculaceae</taxon>
        <taxon>Haloarcula</taxon>
    </lineage>
</organism>
<feature type="transmembrane region" description="Helical" evidence="1">
    <location>
        <begin position="316"/>
        <end position="341"/>
    </location>
</feature>
<evidence type="ECO:0000313" key="2">
    <source>
        <dbReference type="EMBL" id="GCF15211.1"/>
    </source>
</evidence>
<keyword evidence="3" id="KW-1185">Reference proteome</keyword>
<keyword evidence="1" id="KW-0812">Transmembrane</keyword>
<evidence type="ECO:0000256" key="1">
    <source>
        <dbReference type="SAM" id="Phobius"/>
    </source>
</evidence>
<name>A0A4C2EKZ9_9EURY</name>
<keyword evidence="1" id="KW-0472">Membrane</keyword>
<feature type="transmembrane region" description="Helical" evidence="1">
    <location>
        <begin position="81"/>
        <end position="99"/>
    </location>
</feature>
<feature type="transmembrane region" description="Helical" evidence="1">
    <location>
        <begin position="443"/>
        <end position="461"/>
    </location>
</feature>